<dbReference type="EMBL" id="BSXS01013324">
    <property type="protein sequence ID" value="GMF03857.1"/>
    <property type="molecule type" value="Genomic_DNA"/>
</dbReference>
<comment type="caution">
    <text evidence="1">The sequence shown here is derived from an EMBL/GenBank/DDBJ whole genome shotgun (WGS) entry which is preliminary data.</text>
</comment>
<gene>
    <name evidence="1" type="ORF">Amon02_001193900</name>
</gene>
<reference evidence="1" key="1">
    <citation type="submission" date="2023-04" db="EMBL/GenBank/DDBJ databases">
        <title>Ambrosiozyma monospora NBRC 10751.</title>
        <authorList>
            <person name="Ichikawa N."/>
            <person name="Sato H."/>
            <person name="Tonouchi N."/>
        </authorList>
    </citation>
    <scope>NUCLEOTIDE SEQUENCE</scope>
    <source>
        <strain evidence="1">NBRC 10751</strain>
    </source>
</reference>
<evidence type="ECO:0000313" key="2">
    <source>
        <dbReference type="Proteomes" id="UP001165064"/>
    </source>
</evidence>
<organism evidence="1 2">
    <name type="scientific">Ambrosiozyma monospora</name>
    <name type="common">Yeast</name>
    <name type="synonym">Endomycopsis monosporus</name>
    <dbReference type="NCBI Taxonomy" id="43982"/>
    <lineage>
        <taxon>Eukaryota</taxon>
        <taxon>Fungi</taxon>
        <taxon>Dikarya</taxon>
        <taxon>Ascomycota</taxon>
        <taxon>Saccharomycotina</taxon>
        <taxon>Pichiomycetes</taxon>
        <taxon>Pichiales</taxon>
        <taxon>Pichiaceae</taxon>
        <taxon>Ambrosiozyma</taxon>
    </lineage>
</organism>
<dbReference type="Proteomes" id="UP001165064">
    <property type="component" value="Unassembled WGS sequence"/>
</dbReference>
<name>A0ACB5U8E0_AMBMO</name>
<sequence length="94" mass="10658">MTEDTSIITDTPTSNSQFPVSVDLTSPIQMQYWSKIGTAVLSSLSKRDMVNARLTDEQRKNLIYFKGLFGLEKIDLSQLLLRLSRETLVRYSVG</sequence>
<evidence type="ECO:0000313" key="1">
    <source>
        <dbReference type="EMBL" id="GMF03857.1"/>
    </source>
</evidence>
<proteinExistence type="predicted"/>
<accession>A0ACB5U8E0</accession>
<protein>
    <submittedName>
        <fullName evidence="1">Unnamed protein product</fullName>
    </submittedName>
</protein>
<keyword evidence="2" id="KW-1185">Reference proteome</keyword>